<proteinExistence type="predicted"/>
<dbReference type="AlphaFoldDB" id="A0A5C1QAB2"/>
<dbReference type="KEGG" id="sper:EW093_06875"/>
<evidence type="ECO:0000313" key="1">
    <source>
        <dbReference type="EMBL" id="QEN04431.1"/>
    </source>
</evidence>
<gene>
    <name evidence="1" type="ORF">EW093_06875</name>
</gene>
<organism evidence="1 2">
    <name type="scientific">Thiospirochaeta perfilievii</name>
    <dbReference type="NCBI Taxonomy" id="252967"/>
    <lineage>
        <taxon>Bacteria</taxon>
        <taxon>Pseudomonadati</taxon>
        <taxon>Spirochaetota</taxon>
        <taxon>Spirochaetia</taxon>
        <taxon>Spirochaetales</taxon>
        <taxon>Spirochaetaceae</taxon>
        <taxon>Thiospirochaeta</taxon>
    </lineage>
</organism>
<reference evidence="1 2" key="2">
    <citation type="submission" date="2019-09" db="EMBL/GenBank/DDBJ databases">
        <title>Complete Genome Sequence and Methylome Analysis of free living Spirochaetas.</title>
        <authorList>
            <person name="Leshcheva N."/>
            <person name="Mikheeva N."/>
        </authorList>
    </citation>
    <scope>NUCLEOTIDE SEQUENCE [LARGE SCALE GENOMIC DNA]</scope>
    <source>
        <strain evidence="1 2">P</strain>
    </source>
</reference>
<accession>A0A5C1QAB2</accession>
<protein>
    <submittedName>
        <fullName evidence="1">Uncharacterized protein</fullName>
    </submittedName>
</protein>
<dbReference type="Proteomes" id="UP000323824">
    <property type="component" value="Chromosome"/>
</dbReference>
<reference evidence="1 2" key="1">
    <citation type="submission" date="2019-02" db="EMBL/GenBank/DDBJ databases">
        <authorList>
            <person name="Fomenkov A."/>
            <person name="Dubinina G."/>
            <person name="Grabovich M."/>
            <person name="Vincze T."/>
            <person name="Roberts R.J."/>
        </authorList>
    </citation>
    <scope>NUCLEOTIDE SEQUENCE [LARGE SCALE GENOMIC DNA]</scope>
    <source>
        <strain evidence="1 2">P</strain>
    </source>
</reference>
<sequence>MNYIVVGFTLRLIKLEYIVILLLSILSCNLDKGATVEPIGEIIFPSNEASYNNGQFISFKASSNSSNISWYDKNGEILSTEKAFIVEASEVLSDVEIRMGTLVLDRIKLNIEDGSLANTYIITNKKMDIPLGSMELGYFISLGPEIMNFDLSLSLNNKSTNNRSFRDIRSIGNTFIKDVNLTFNRSAKIINKRNSNLSRSINNKTYLIGDKKISL</sequence>
<dbReference type="EMBL" id="CP035807">
    <property type="protein sequence ID" value="QEN04431.1"/>
    <property type="molecule type" value="Genomic_DNA"/>
</dbReference>
<keyword evidence="2" id="KW-1185">Reference proteome</keyword>
<name>A0A5C1QAB2_9SPIO</name>
<evidence type="ECO:0000313" key="2">
    <source>
        <dbReference type="Proteomes" id="UP000323824"/>
    </source>
</evidence>